<evidence type="ECO:0000313" key="2">
    <source>
        <dbReference type="Proteomes" id="UP001148662"/>
    </source>
</evidence>
<protein>
    <submittedName>
        <fullName evidence="1">Uncharacterized protein</fullName>
    </submittedName>
</protein>
<accession>A0ACC1TBD4</accession>
<evidence type="ECO:0000313" key="1">
    <source>
        <dbReference type="EMBL" id="KAJ3557297.1"/>
    </source>
</evidence>
<dbReference type="EMBL" id="JANHOG010000170">
    <property type="protein sequence ID" value="KAJ3557297.1"/>
    <property type="molecule type" value="Genomic_DNA"/>
</dbReference>
<comment type="caution">
    <text evidence="1">The sequence shown here is derived from an EMBL/GenBank/DDBJ whole genome shotgun (WGS) entry which is preliminary data.</text>
</comment>
<dbReference type="Proteomes" id="UP001148662">
    <property type="component" value="Unassembled WGS sequence"/>
</dbReference>
<name>A0ACC1TBD4_9APHY</name>
<reference evidence="1" key="1">
    <citation type="submission" date="2022-07" db="EMBL/GenBank/DDBJ databases">
        <title>Genome Sequence of Phlebia brevispora.</title>
        <authorList>
            <person name="Buettner E."/>
        </authorList>
    </citation>
    <scope>NUCLEOTIDE SEQUENCE</scope>
    <source>
        <strain evidence="1">MPL23</strain>
    </source>
</reference>
<keyword evidence="2" id="KW-1185">Reference proteome</keyword>
<gene>
    <name evidence="1" type="ORF">NM688_g1545</name>
</gene>
<sequence length="707" mass="80212">MLSPTPSISATTRCLDTPRGTPYEVPLESFIKSVLPPLPSGLVVDEVIRKLEKTGKKSSSQKPITRKGRWRGFPVDPESTRVPEETCLRNLEPVFRSILKAAATKTGRRSSLRFQNNPVCVTWSLDRTWDTFPDAFWSRESGCSWYDIAVSGEYKKKETNSEEHDNAIKVTMSMLNCMRRDPCRRFTFGFTVENTSMKLWFCDRTQLLCSTPFDFISDREYLVHFCLSIAYAEPHQLGWDPTVVLVNDRRQYDITVFSDEGEARVYRTLELLSCSGAQILLGRGTRVWKVVQVENGEERGHPMILKDVWVNPGRKREGTILEELRRADYSPYSRQDFECAYLSRVLDGDVFNGPASMNLDGTQAFGLEEESASDREKRSSSADSPHSTSVLAPFPSIDCKVHYRIVFREVCRSISSEPSLVAIFRAFAQAVTALHIMHIAGWVHRDVSSGNILLAEDGTARLVDLEYTHQVGDDDDEFRVGTPKYMAIEVNIQSYIFSNPNPFSPSRTLNPPRLATPERSSSPAAELPTPADSNDSYEIPNHPIFRYNALHDMESLWWVAVYAIFNREVDAPLDDGHNTASEKQRLHAENMFGNREDRFHTLVMPRGFVQKIPSLHPSIRHAACILDNMRRSLVRWYHKVEADLDSIDHTRCAEGLSDIFVEGFTEIAQHGASQHIRFRPFTTATHAGRRDRGSQLSRSSSTRSVLS</sequence>
<proteinExistence type="predicted"/>
<organism evidence="1 2">
    <name type="scientific">Phlebia brevispora</name>
    <dbReference type="NCBI Taxonomy" id="194682"/>
    <lineage>
        <taxon>Eukaryota</taxon>
        <taxon>Fungi</taxon>
        <taxon>Dikarya</taxon>
        <taxon>Basidiomycota</taxon>
        <taxon>Agaricomycotina</taxon>
        <taxon>Agaricomycetes</taxon>
        <taxon>Polyporales</taxon>
        <taxon>Meruliaceae</taxon>
        <taxon>Phlebia</taxon>
    </lineage>
</organism>